<keyword evidence="1" id="KW-1133">Transmembrane helix</keyword>
<proteinExistence type="predicted"/>
<protein>
    <submittedName>
        <fullName evidence="2">Uncharacterized protein</fullName>
    </submittedName>
</protein>
<evidence type="ECO:0000313" key="3">
    <source>
        <dbReference type="Proteomes" id="UP000216361"/>
    </source>
</evidence>
<keyword evidence="1" id="KW-0812">Transmembrane</keyword>
<keyword evidence="3" id="KW-1185">Reference proteome</keyword>
<comment type="caution">
    <text evidence="2">The sequence shown here is derived from an EMBL/GenBank/DDBJ whole genome shotgun (WGS) entry which is preliminary data.</text>
</comment>
<sequence length="106" mass="11269">MQLPSLVHFIIRHALAGAGLGAAVGFGLLLADAWGLATLARQANFGFAAWVLLPWGFAVTFGGVQVGIAVMLIDDDDEPRGGKRQRIDRSAVPVAIPVKVAPRKRR</sequence>
<feature type="transmembrane region" description="Helical" evidence="1">
    <location>
        <begin position="12"/>
        <end position="35"/>
    </location>
</feature>
<dbReference type="EMBL" id="NOXS01000031">
    <property type="protein sequence ID" value="OYQ19476.1"/>
    <property type="molecule type" value="Genomic_DNA"/>
</dbReference>
<dbReference type="RefSeq" id="WP_094408581.1">
    <property type="nucleotide sequence ID" value="NZ_BMJZ01000004.1"/>
</dbReference>
<dbReference type="Proteomes" id="UP000216361">
    <property type="component" value="Unassembled WGS sequence"/>
</dbReference>
<dbReference type="OrthoDB" id="8115457at2"/>
<name>A0A255XR51_9PROT</name>
<evidence type="ECO:0000256" key="1">
    <source>
        <dbReference type="SAM" id="Phobius"/>
    </source>
</evidence>
<evidence type="ECO:0000313" key="2">
    <source>
        <dbReference type="EMBL" id="OYQ19476.1"/>
    </source>
</evidence>
<gene>
    <name evidence="2" type="ORF">CHR90_08640</name>
</gene>
<keyword evidence="1" id="KW-0472">Membrane</keyword>
<organism evidence="2 3">
    <name type="scientific">Elstera cyanobacteriorum</name>
    <dbReference type="NCBI Taxonomy" id="2022747"/>
    <lineage>
        <taxon>Bacteria</taxon>
        <taxon>Pseudomonadati</taxon>
        <taxon>Pseudomonadota</taxon>
        <taxon>Alphaproteobacteria</taxon>
        <taxon>Rhodospirillales</taxon>
        <taxon>Rhodospirillaceae</taxon>
        <taxon>Elstera</taxon>
    </lineage>
</organism>
<accession>A0A255XR51</accession>
<dbReference type="AlphaFoldDB" id="A0A255XR51"/>
<feature type="transmembrane region" description="Helical" evidence="1">
    <location>
        <begin position="47"/>
        <end position="73"/>
    </location>
</feature>
<reference evidence="2 3" key="1">
    <citation type="submission" date="2017-07" db="EMBL/GenBank/DDBJ databases">
        <title>Elstera cyanobacteriorum sp. nov., a novel bacterium isolated from cyanobacterial aggregates in a eutrophic lake.</title>
        <authorList>
            <person name="Cai H."/>
        </authorList>
    </citation>
    <scope>NUCLEOTIDE SEQUENCE [LARGE SCALE GENOMIC DNA]</scope>
    <source>
        <strain evidence="2 3">TH019</strain>
    </source>
</reference>